<dbReference type="AlphaFoldDB" id="A0ABD1P032"/>
<accession>A0ABD1P032</accession>
<keyword evidence="1" id="KW-1133">Transmembrane helix</keyword>
<reference evidence="4" key="1">
    <citation type="submission" date="2024-07" db="EMBL/GenBank/DDBJ databases">
        <title>Two chromosome-level genome assemblies of Korean endemic species Abeliophyllum distichum and Forsythia ovata (Oleaceae).</title>
        <authorList>
            <person name="Jang H."/>
        </authorList>
    </citation>
    <scope>NUCLEOTIDE SEQUENCE [LARGE SCALE GENOMIC DNA]</scope>
</reference>
<feature type="domain" description="Retrovirus-related Pol polyprotein from transposon TNT 1-94-like beta-barrel" evidence="2">
    <location>
        <begin position="20"/>
        <end position="100"/>
    </location>
</feature>
<dbReference type="InterPro" id="IPR054722">
    <property type="entry name" value="PolX-like_BBD"/>
</dbReference>
<dbReference type="Pfam" id="PF22936">
    <property type="entry name" value="Pol_BBD"/>
    <property type="match status" value="1"/>
</dbReference>
<dbReference type="EMBL" id="JBFOLK010000069">
    <property type="protein sequence ID" value="KAL2457225.1"/>
    <property type="molecule type" value="Genomic_DNA"/>
</dbReference>
<evidence type="ECO:0000256" key="1">
    <source>
        <dbReference type="SAM" id="Phobius"/>
    </source>
</evidence>
<feature type="transmembrane region" description="Helical" evidence="1">
    <location>
        <begin position="121"/>
        <end position="143"/>
    </location>
</feature>
<evidence type="ECO:0000313" key="3">
    <source>
        <dbReference type="EMBL" id="KAL2457225.1"/>
    </source>
</evidence>
<proteinExistence type="predicted"/>
<evidence type="ECO:0000313" key="4">
    <source>
        <dbReference type="Proteomes" id="UP001604336"/>
    </source>
</evidence>
<sequence length="174" mass="19675">MNLAVVICEVNLVGSNPREWWIDTGATRHVYSDKEMFSGFEEANGEKMYMENSATSEIKGHGKVVLKMTSGKELTLNNVIYVLEIRKNLVSSSLLNKHGFRMVFESDKVLSKSRMFVGKGYPYILCNTFLTLAFYVTLVASFGPMTPKSDDHRAPGLKTPLQTYLLESHRLIEK</sequence>
<comment type="caution">
    <text evidence="3">The sequence shown here is derived from an EMBL/GenBank/DDBJ whole genome shotgun (WGS) entry which is preliminary data.</text>
</comment>
<dbReference type="PANTHER" id="PTHR47592:SF27">
    <property type="entry name" value="OS08G0421700 PROTEIN"/>
    <property type="match status" value="1"/>
</dbReference>
<gene>
    <name evidence="3" type="ORF">Adt_46450</name>
</gene>
<dbReference type="PANTHER" id="PTHR47592">
    <property type="entry name" value="PBF68 PROTEIN"/>
    <property type="match status" value="1"/>
</dbReference>
<keyword evidence="1" id="KW-0472">Membrane</keyword>
<organism evidence="3 4">
    <name type="scientific">Abeliophyllum distichum</name>
    <dbReference type="NCBI Taxonomy" id="126358"/>
    <lineage>
        <taxon>Eukaryota</taxon>
        <taxon>Viridiplantae</taxon>
        <taxon>Streptophyta</taxon>
        <taxon>Embryophyta</taxon>
        <taxon>Tracheophyta</taxon>
        <taxon>Spermatophyta</taxon>
        <taxon>Magnoliopsida</taxon>
        <taxon>eudicotyledons</taxon>
        <taxon>Gunneridae</taxon>
        <taxon>Pentapetalae</taxon>
        <taxon>asterids</taxon>
        <taxon>lamiids</taxon>
        <taxon>Lamiales</taxon>
        <taxon>Oleaceae</taxon>
        <taxon>Forsythieae</taxon>
        <taxon>Abeliophyllum</taxon>
    </lineage>
</organism>
<keyword evidence="1" id="KW-0812">Transmembrane</keyword>
<protein>
    <submittedName>
        <fullName evidence="3">CCHC-type domain-containing protein</fullName>
    </submittedName>
</protein>
<keyword evidence="4" id="KW-1185">Reference proteome</keyword>
<name>A0ABD1P032_9LAMI</name>
<evidence type="ECO:0000259" key="2">
    <source>
        <dbReference type="Pfam" id="PF22936"/>
    </source>
</evidence>
<dbReference type="Proteomes" id="UP001604336">
    <property type="component" value="Unassembled WGS sequence"/>
</dbReference>